<evidence type="ECO:0000313" key="1">
    <source>
        <dbReference type="EMBL" id="ASB41059.1"/>
    </source>
</evidence>
<name>A0A1Z2XRL0_9FIRM</name>
<reference evidence="1" key="1">
    <citation type="journal article" date="2017" name="Genome Announc.">
        <title>High-Quality Whole-Genome Sequences of the Oligo-Mouse-Microbiota Bacterial Community.</title>
        <authorList>
            <person name="Garzetti D."/>
            <person name="Brugiroux S."/>
            <person name="Bunk B."/>
            <person name="Pukall R."/>
            <person name="McCoy K.D."/>
            <person name="Macpherson A.J."/>
            <person name="Stecher B."/>
        </authorList>
    </citation>
    <scope>NUCLEOTIDE SEQUENCE</scope>
    <source>
        <strain evidence="1">KB18</strain>
    </source>
</reference>
<reference evidence="2 4" key="3">
    <citation type="submission" date="2020-11" db="EMBL/GenBank/DDBJ databases">
        <title>Closed and high quality bacterial genomes of the OMM12 community.</title>
        <authorList>
            <person name="Marbouty M."/>
            <person name="Lamy-Besnier Q."/>
            <person name="Debarbieux L."/>
            <person name="Koszul R."/>
        </authorList>
    </citation>
    <scope>NUCLEOTIDE SEQUENCE [LARGE SCALE GENOMIC DNA]</scope>
    <source>
        <strain evidence="2 4">KB18</strain>
    </source>
</reference>
<evidence type="ECO:0000313" key="2">
    <source>
        <dbReference type="EMBL" id="QQR30337.1"/>
    </source>
</evidence>
<dbReference type="Proteomes" id="UP000196710">
    <property type="component" value="Chromosome"/>
</dbReference>
<dbReference type="AlphaFoldDB" id="A0A1Z2XRL0"/>
<evidence type="ECO:0000313" key="3">
    <source>
        <dbReference type="Proteomes" id="UP000196710"/>
    </source>
</evidence>
<dbReference type="EMBL" id="CP065321">
    <property type="protein sequence ID" value="QQR30337.1"/>
    <property type="molecule type" value="Genomic_DNA"/>
</dbReference>
<gene>
    <name evidence="1" type="ORF">ADH66_10590</name>
    <name evidence="2" type="ORF">I5Q82_00895</name>
</gene>
<dbReference type="RefSeq" id="WP_066541055.1">
    <property type="nucleotide sequence ID" value="NZ_CP021422.1"/>
</dbReference>
<evidence type="ECO:0000313" key="4">
    <source>
        <dbReference type="Proteomes" id="UP000596035"/>
    </source>
</evidence>
<dbReference type="Proteomes" id="UP000596035">
    <property type="component" value="Chromosome"/>
</dbReference>
<reference evidence="3" key="2">
    <citation type="submission" date="2017-05" db="EMBL/GenBank/DDBJ databases">
        <title>Improved OligoMM genomes.</title>
        <authorList>
            <person name="Garzetti D."/>
        </authorList>
    </citation>
    <scope>NUCLEOTIDE SEQUENCE [LARGE SCALE GENOMIC DNA]</scope>
    <source>
        <strain evidence="3">KB18</strain>
    </source>
</reference>
<keyword evidence="3" id="KW-1185">Reference proteome</keyword>
<accession>A0A1Z2XRL0</accession>
<dbReference type="InterPro" id="IPR025586">
    <property type="entry name" value="PcfJ"/>
</dbReference>
<protein>
    <submittedName>
        <fullName evidence="2">PcfJ domain-containing protein</fullName>
    </submittedName>
</protein>
<dbReference type="EMBL" id="CP021422">
    <property type="protein sequence ID" value="ASB41059.1"/>
    <property type="molecule type" value="Genomic_DNA"/>
</dbReference>
<sequence>MLIKKILAALPLSPAPKRLPRHAGVCAGAAVHHAGRCGDVLAVDVYSRKRELLYRFYSDGRNYITRLQHPFSTFTEPGWTKRNPTESHIYSLPDDIAANPASIAAVEEVLGRVADWRGDNSKIGCAIQMFIYRVNQERRDRARERKRALQKAHFAMFPKYPADLAAFCEDRVFQSSVLYVSKLKKILANGQVSGERRAVCRHCGKSFQVGREVKPGGSGICPKCGHPVIYRAGWLEKEVTHKVKICIAYKVDGQLLLRYVDVERIIYPDRKEPDYYFSDYFKTLFLTVNGKPIEYAYAWCQAPYYGYDWRRLRCGTECLGDSYVYTSNLREVFGERYYNVDLQAGLAGLRRPISFRRLLDNLKNIPQAEYLMKAGLPVLAAGNLPDASAKNLPELTGLGKHFLPAMRESQASFQEIKAIAAQRNAAPEDLRQLCAQRLDGDCLILLERIAHFNAIGRSLRYVQAQKEASTGRMRRNKLPYFLRLYRDYLDMAQSLKSDMSQRAILEPRDLKERHDLLAARVNELKSRPDDERFQRAIDEGLYGWAQDYANEDYCVAYPMKRSDLTTEGQRLNHCVGMSAYFERHLLGHQMVFFIRKVSAPDKPYFTAEIDTDTGRIIQLYGFGDCSAPKEVRAFTEGFCRKILRWKSMDIRREAA</sequence>
<organism evidence="2 4">
    <name type="scientific">Acutalibacter muris</name>
    <dbReference type="NCBI Taxonomy" id="1796620"/>
    <lineage>
        <taxon>Bacteria</taxon>
        <taxon>Bacillati</taxon>
        <taxon>Bacillota</taxon>
        <taxon>Clostridia</taxon>
        <taxon>Eubacteriales</taxon>
        <taxon>Acutalibacteraceae</taxon>
        <taxon>Acutalibacter</taxon>
    </lineage>
</organism>
<dbReference type="KEGG" id="amur:ADH66_10590"/>
<proteinExistence type="predicted"/>
<dbReference type="Pfam" id="PF14284">
    <property type="entry name" value="PcfJ"/>
    <property type="match status" value="1"/>
</dbReference>